<reference evidence="5" key="1">
    <citation type="journal article" date="2019" name="Int. J. Syst. Evol. Microbiol.">
        <title>The Global Catalogue of Microorganisms (GCM) 10K type strain sequencing project: providing services to taxonomists for standard genome sequencing and annotation.</title>
        <authorList>
            <consortium name="The Broad Institute Genomics Platform"/>
            <consortium name="The Broad Institute Genome Sequencing Center for Infectious Disease"/>
            <person name="Wu L."/>
            <person name="Ma J."/>
        </authorList>
    </citation>
    <scope>NUCLEOTIDE SEQUENCE [LARGE SCALE GENOMIC DNA]</scope>
    <source>
        <strain evidence="5">JCM 8201</strain>
    </source>
</reference>
<keyword evidence="5" id="KW-1185">Reference proteome</keyword>
<dbReference type="PRINTS" id="PR00080">
    <property type="entry name" value="SDRFAMILY"/>
</dbReference>
<sequence length="267" mass="28366">MSDGVLAGRTAVVTGAGDGIGRGVARRFAAEGAKVLVAELNPETGARVTRELEEDFGAESLFLPTDVTDRSQVEAMVRTAVETWGSVDVLVNNAWGAGSVSRVETKTDEQLQRGFAMGYYGPFWAMRAAFPHMKARGWGRVINMCSLNGVNAHMGSLEYNSAKEALRTLTRTAAREWAPTGVVVNAVCPGAKSAAFRRIAAEHPEIEAAADRANPMGRLGDPETDIAPVALFLASEGARYLTGNTLFVDGGSHINGVAWTPDLDGEQ</sequence>
<dbReference type="InterPro" id="IPR002347">
    <property type="entry name" value="SDR_fam"/>
</dbReference>
<dbReference type="CDD" id="cd05233">
    <property type="entry name" value="SDR_c"/>
    <property type="match status" value="1"/>
</dbReference>
<name>A0ABP6GQR0_9ACTN</name>
<evidence type="ECO:0000259" key="3">
    <source>
        <dbReference type="SMART" id="SM00822"/>
    </source>
</evidence>
<dbReference type="Proteomes" id="UP001501842">
    <property type="component" value="Unassembled WGS sequence"/>
</dbReference>
<evidence type="ECO:0000313" key="5">
    <source>
        <dbReference type="Proteomes" id="UP001501842"/>
    </source>
</evidence>
<feature type="domain" description="Ketoreductase" evidence="3">
    <location>
        <begin position="9"/>
        <end position="190"/>
    </location>
</feature>
<comment type="similarity">
    <text evidence="1">Belongs to the short-chain dehydrogenases/reductases (SDR) family.</text>
</comment>
<dbReference type="NCBIfam" id="NF005559">
    <property type="entry name" value="PRK07231.1"/>
    <property type="match status" value="1"/>
</dbReference>
<organism evidence="4 5">
    <name type="scientific">Actinocorallia aurantiaca</name>
    <dbReference type="NCBI Taxonomy" id="46204"/>
    <lineage>
        <taxon>Bacteria</taxon>
        <taxon>Bacillati</taxon>
        <taxon>Actinomycetota</taxon>
        <taxon>Actinomycetes</taxon>
        <taxon>Streptosporangiales</taxon>
        <taxon>Thermomonosporaceae</taxon>
        <taxon>Actinocorallia</taxon>
    </lineage>
</organism>
<dbReference type="EMBL" id="BAAATZ010000012">
    <property type="protein sequence ID" value="GAA2727514.1"/>
    <property type="molecule type" value="Genomic_DNA"/>
</dbReference>
<dbReference type="Pfam" id="PF13561">
    <property type="entry name" value="adh_short_C2"/>
    <property type="match status" value="1"/>
</dbReference>
<gene>
    <name evidence="4" type="ORF">GCM10010439_33670</name>
</gene>
<keyword evidence="2" id="KW-0560">Oxidoreductase</keyword>
<dbReference type="InterPro" id="IPR036291">
    <property type="entry name" value="NAD(P)-bd_dom_sf"/>
</dbReference>
<evidence type="ECO:0000313" key="4">
    <source>
        <dbReference type="EMBL" id="GAA2727514.1"/>
    </source>
</evidence>
<dbReference type="PROSITE" id="PS00061">
    <property type="entry name" value="ADH_SHORT"/>
    <property type="match status" value="1"/>
</dbReference>
<evidence type="ECO:0000256" key="2">
    <source>
        <dbReference type="ARBA" id="ARBA00023002"/>
    </source>
</evidence>
<protein>
    <submittedName>
        <fullName evidence="4">SDR family NAD(P)-dependent oxidoreductase</fullName>
    </submittedName>
</protein>
<comment type="caution">
    <text evidence="4">The sequence shown here is derived from an EMBL/GenBank/DDBJ whole genome shotgun (WGS) entry which is preliminary data.</text>
</comment>
<dbReference type="PANTHER" id="PTHR43639:SF1">
    <property type="entry name" value="SHORT-CHAIN DEHYDROGENASE_REDUCTASE FAMILY PROTEIN"/>
    <property type="match status" value="1"/>
</dbReference>
<dbReference type="SMART" id="SM00822">
    <property type="entry name" value="PKS_KR"/>
    <property type="match status" value="1"/>
</dbReference>
<proteinExistence type="inferred from homology"/>
<accession>A0ABP6GQR0</accession>
<evidence type="ECO:0000256" key="1">
    <source>
        <dbReference type="ARBA" id="ARBA00006484"/>
    </source>
</evidence>
<dbReference type="Gene3D" id="3.40.50.720">
    <property type="entry name" value="NAD(P)-binding Rossmann-like Domain"/>
    <property type="match status" value="1"/>
</dbReference>
<dbReference type="PANTHER" id="PTHR43639">
    <property type="entry name" value="OXIDOREDUCTASE, SHORT-CHAIN DEHYDROGENASE/REDUCTASE FAMILY (AFU_ORTHOLOGUE AFUA_5G02870)"/>
    <property type="match status" value="1"/>
</dbReference>
<dbReference type="PRINTS" id="PR00081">
    <property type="entry name" value="GDHRDH"/>
</dbReference>
<dbReference type="SUPFAM" id="SSF51735">
    <property type="entry name" value="NAD(P)-binding Rossmann-fold domains"/>
    <property type="match status" value="1"/>
</dbReference>
<dbReference type="InterPro" id="IPR020904">
    <property type="entry name" value="Sc_DH/Rdtase_CS"/>
</dbReference>
<dbReference type="InterPro" id="IPR057326">
    <property type="entry name" value="KR_dom"/>
</dbReference>
<dbReference type="RefSeq" id="WP_344451349.1">
    <property type="nucleotide sequence ID" value="NZ_BAAATZ010000012.1"/>
</dbReference>